<dbReference type="STRING" id="235985.SAMN05414137_14525"/>
<dbReference type="EMBL" id="FOAZ01000045">
    <property type="protein sequence ID" value="SEM70222.1"/>
    <property type="molecule type" value="Genomic_DNA"/>
</dbReference>
<accession>A0A1H8AHD9</accession>
<evidence type="ECO:0000313" key="3">
    <source>
        <dbReference type="Proteomes" id="UP000183015"/>
    </source>
</evidence>
<dbReference type="eggNOG" id="ENOG503241Y">
    <property type="taxonomic scope" value="Bacteria"/>
</dbReference>
<gene>
    <name evidence="2" type="ORF">SAMN05414137_14525</name>
</gene>
<protein>
    <submittedName>
        <fullName evidence="2">Uncharacterized protein</fullName>
    </submittedName>
</protein>
<proteinExistence type="predicted"/>
<dbReference type="AlphaFoldDB" id="A0A1H8AHD9"/>
<name>A0A1H8AHD9_STRJI</name>
<feature type="region of interest" description="Disordered" evidence="1">
    <location>
        <begin position="154"/>
        <end position="174"/>
    </location>
</feature>
<sequence>MSHDEEQQRQGSLRADLHELARTLPALLDDLSGRVWTACTERIGEWNPSLRLVRDDGMRVNISAERLRPGRLQFYGGAADSVRYWERDGVAIGSMTATRAKTPAQVAADIRRRLVPLLDAAAVEIGERRARHAAMVAHVARAVRKLATVPGVTAAPVTPEQRRDGRDSQRSLSWNCQAPWRSPCARVKVTTDAGRIRVELEAQFLTPEMARAALAAMDAAYRAQTPAPAFPSAAPRA</sequence>
<reference evidence="3" key="1">
    <citation type="submission" date="2016-10" db="EMBL/GenBank/DDBJ databases">
        <authorList>
            <person name="Varghese N."/>
        </authorList>
    </citation>
    <scope>NUCLEOTIDE SEQUENCE [LARGE SCALE GENOMIC DNA]</scope>
    <source>
        <strain evidence="3">DSM 45096 / BCRC 16803 / CGMCC 4.1857 / CIP 109030 / JCM 12277 / KCTC 19219 / NBRC 100920 / 33214</strain>
    </source>
</reference>
<evidence type="ECO:0000256" key="1">
    <source>
        <dbReference type="SAM" id="MobiDB-lite"/>
    </source>
</evidence>
<dbReference type="Proteomes" id="UP000183015">
    <property type="component" value="Unassembled WGS sequence"/>
</dbReference>
<organism evidence="2 3">
    <name type="scientific">Streptacidiphilus jiangxiensis</name>
    <dbReference type="NCBI Taxonomy" id="235985"/>
    <lineage>
        <taxon>Bacteria</taxon>
        <taxon>Bacillati</taxon>
        <taxon>Actinomycetota</taxon>
        <taxon>Actinomycetes</taxon>
        <taxon>Kitasatosporales</taxon>
        <taxon>Streptomycetaceae</taxon>
        <taxon>Streptacidiphilus</taxon>
    </lineage>
</organism>
<dbReference type="RefSeq" id="WP_042459552.1">
    <property type="nucleotide sequence ID" value="NZ_BBPN01000060.1"/>
</dbReference>
<keyword evidence="3" id="KW-1185">Reference proteome</keyword>
<evidence type="ECO:0000313" key="2">
    <source>
        <dbReference type="EMBL" id="SEM70222.1"/>
    </source>
</evidence>
<feature type="compositionally biased region" description="Basic and acidic residues" evidence="1">
    <location>
        <begin position="160"/>
        <end position="169"/>
    </location>
</feature>